<evidence type="ECO:0000313" key="17">
    <source>
        <dbReference type="Proteomes" id="UP000005207"/>
    </source>
</evidence>
<feature type="transmembrane region" description="Helical" evidence="15">
    <location>
        <begin position="319"/>
        <end position="341"/>
    </location>
</feature>
<dbReference type="GO" id="GO:0005516">
    <property type="term" value="F:calmodulin binding"/>
    <property type="evidence" value="ECO:0007669"/>
    <property type="project" value="UniProtKB-KW"/>
</dbReference>
<comment type="subcellular location">
    <subcellularLocation>
        <location evidence="1">Cell membrane</location>
        <topology evidence="1">Multi-pass membrane protein</topology>
    </subcellularLocation>
</comment>
<evidence type="ECO:0000256" key="5">
    <source>
        <dbReference type="ARBA" id="ARBA00022568"/>
    </source>
</evidence>
<reference evidence="17" key="1">
    <citation type="submission" date="2012-01" db="EMBL/GenBank/DDBJ databases">
        <title>The Genome Sequence of Oreochromis niloticus (Nile Tilapia).</title>
        <authorList>
            <consortium name="Broad Institute Genome Assembly Team"/>
            <consortium name="Broad Institute Sequencing Platform"/>
            <person name="Di Palma F."/>
            <person name="Johnson J."/>
            <person name="Lander E.S."/>
            <person name="Lindblad-Toh K."/>
        </authorList>
    </citation>
    <scope>NUCLEOTIDE SEQUENCE [LARGE SCALE GENOMIC DNA]</scope>
</reference>
<protein>
    <submittedName>
        <fullName evidence="16">Transient receptor potential cation channel, subfamily V, member 6</fullName>
    </submittedName>
</protein>
<reference evidence="16" key="3">
    <citation type="submission" date="2025-09" db="UniProtKB">
        <authorList>
            <consortium name="Ensembl"/>
        </authorList>
    </citation>
    <scope>IDENTIFICATION</scope>
</reference>
<dbReference type="GO" id="GO:0005262">
    <property type="term" value="F:calcium channel activity"/>
    <property type="evidence" value="ECO:0007669"/>
    <property type="project" value="UniProtKB-KW"/>
</dbReference>
<evidence type="ECO:0000313" key="16">
    <source>
        <dbReference type="Ensembl" id="ENSONIP00000058679.1"/>
    </source>
</evidence>
<keyword evidence="17" id="KW-1185">Reference proteome</keyword>
<dbReference type="AlphaFoldDB" id="A0A669DDH4"/>
<evidence type="ECO:0000256" key="13">
    <source>
        <dbReference type="ARBA" id="ARBA00023303"/>
    </source>
</evidence>
<gene>
    <name evidence="16" type="primary">TRPV6</name>
    <name evidence="16" type="synonym">trpv6</name>
</gene>
<keyword evidence="7" id="KW-0479">Metal-binding</keyword>
<dbReference type="GO" id="GO:0046872">
    <property type="term" value="F:metal ion binding"/>
    <property type="evidence" value="ECO:0007669"/>
    <property type="project" value="UniProtKB-KW"/>
</dbReference>
<feature type="repeat" description="ANK" evidence="14">
    <location>
        <begin position="107"/>
        <end position="139"/>
    </location>
</feature>
<evidence type="ECO:0000256" key="4">
    <source>
        <dbReference type="ARBA" id="ARBA00022553"/>
    </source>
</evidence>
<keyword evidence="2" id="KW-0813">Transport</keyword>
<keyword evidence="10" id="KW-0112">Calmodulin-binding</keyword>
<keyword evidence="6" id="KW-0107">Calcium channel</keyword>
<dbReference type="SMART" id="SM00248">
    <property type="entry name" value="ANK"/>
    <property type="match status" value="6"/>
</dbReference>
<dbReference type="Proteomes" id="UP000005207">
    <property type="component" value="Linkage group LG11"/>
</dbReference>
<keyword evidence="9" id="KW-0106">Calcium</keyword>
<keyword evidence="8" id="KW-0677">Repeat</keyword>
<accession>A0A669DDH4</accession>
<dbReference type="GeneTree" id="ENSGT00940000156687"/>
<evidence type="ECO:0000256" key="12">
    <source>
        <dbReference type="ARBA" id="ARBA00023065"/>
    </source>
</evidence>
<dbReference type="GO" id="GO:0098703">
    <property type="term" value="P:calcium ion import across plasma membrane"/>
    <property type="evidence" value="ECO:0007669"/>
    <property type="project" value="TreeGrafter"/>
</dbReference>
<dbReference type="PROSITE" id="PS50297">
    <property type="entry name" value="ANK_REP_REGION"/>
    <property type="match status" value="1"/>
</dbReference>
<keyword evidence="15" id="KW-1133">Transmembrane helix</keyword>
<evidence type="ECO:0000256" key="8">
    <source>
        <dbReference type="ARBA" id="ARBA00022737"/>
    </source>
</evidence>
<dbReference type="InterPro" id="IPR008344">
    <property type="entry name" value="TRPV5/TRPV6"/>
</dbReference>
<keyword evidence="15" id="KW-0472">Membrane</keyword>
<dbReference type="PANTHER" id="PTHR10582">
    <property type="entry name" value="TRANSIENT RECEPTOR POTENTIAL ION CHANNEL PROTEIN"/>
    <property type="match status" value="1"/>
</dbReference>
<name>A0A669DDH4_ORENI</name>
<evidence type="ECO:0000256" key="2">
    <source>
        <dbReference type="ARBA" id="ARBA00022448"/>
    </source>
</evidence>
<dbReference type="FunFam" id="1.25.40.20:FF:000270">
    <property type="entry name" value="Transient receptor potential cation channel subfamily V member 6"/>
    <property type="match status" value="1"/>
</dbReference>
<keyword evidence="5" id="KW-0109">Calcium transport</keyword>
<evidence type="ECO:0000256" key="11">
    <source>
        <dbReference type="ARBA" id="ARBA00023043"/>
    </source>
</evidence>
<evidence type="ECO:0000256" key="9">
    <source>
        <dbReference type="ARBA" id="ARBA00022837"/>
    </source>
</evidence>
<feature type="transmembrane region" description="Helical" evidence="15">
    <location>
        <begin position="379"/>
        <end position="398"/>
    </location>
</feature>
<evidence type="ECO:0000256" key="10">
    <source>
        <dbReference type="ARBA" id="ARBA00022860"/>
    </source>
</evidence>
<proteinExistence type="predicted"/>
<dbReference type="InterPro" id="IPR036770">
    <property type="entry name" value="Ankyrin_rpt-contain_sf"/>
</dbReference>
<keyword evidence="3" id="KW-1003">Cell membrane</keyword>
<dbReference type="GO" id="GO:0005886">
    <property type="term" value="C:plasma membrane"/>
    <property type="evidence" value="ECO:0007669"/>
    <property type="project" value="UniProtKB-SubCell"/>
</dbReference>
<dbReference type="PROSITE" id="PS50088">
    <property type="entry name" value="ANK_REPEAT"/>
    <property type="match status" value="2"/>
</dbReference>
<evidence type="ECO:0000256" key="3">
    <source>
        <dbReference type="ARBA" id="ARBA00022475"/>
    </source>
</evidence>
<feature type="transmembrane region" description="Helical" evidence="15">
    <location>
        <begin position="444"/>
        <end position="462"/>
    </location>
</feature>
<dbReference type="InterPro" id="IPR002110">
    <property type="entry name" value="Ankyrin_rpt"/>
</dbReference>
<feature type="repeat" description="ANK" evidence="14">
    <location>
        <begin position="154"/>
        <end position="186"/>
    </location>
</feature>
<dbReference type="InterPro" id="IPR024862">
    <property type="entry name" value="TRPV"/>
</dbReference>
<keyword evidence="12" id="KW-0406">Ion transport</keyword>
<dbReference type="Pfam" id="PF12796">
    <property type="entry name" value="Ank_2"/>
    <property type="match status" value="1"/>
</dbReference>
<dbReference type="Gene3D" id="1.25.40.20">
    <property type="entry name" value="Ankyrin repeat-containing domain"/>
    <property type="match status" value="2"/>
</dbReference>
<evidence type="ECO:0000256" key="14">
    <source>
        <dbReference type="PROSITE-ProRule" id="PRU00023"/>
    </source>
</evidence>
<dbReference type="PANTHER" id="PTHR10582:SF25">
    <property type="entry name" value="TRANSIENT RECEPTOR POTENTIAL CATION CHANNEL SUBFAMILY V MEMBER 6"/>
    <property type="match status" value="1"/>
</dbReference>
<keyword evidence="11 14" id="KW-0040">ANK repeat</keyword>
<evidence type="ECO:0000256" key="6">
    <source>
        <dbReference type="ARBA" id="ARBA00022673"/>
    </source>
</evidence>
<dbReference type="Ensembl" id="ENSONIT00000085847.1">
    <property type="protein sequence ID" value="ENSONIP00000058679.1"/>
    <property type="gene ID" value="ENSONIG00000012849.2"/>
</dbReference>
<reference evidence="16" key="2">
    <citation type="submission" date="2025-08" db="UniProtKB">
        <authorList>
            <consortium name="Ensembl"/>
        </authorList>
    </citation>
    <scope>IDENTIFICATION</scope>
</reference>
<keyword evidence="13" id="KW-0407">Ion channel</keyword>
<evidence type="ECO:0000256" key="15">
    <source>
        <dbReference type="SAM" id="Phobius"/>
    </source>
</evidence>
<evidence type="ECO:0000256" key="7">
    <source>
        <dbReference type="ARBA" id="ARBA00022723"/>
    </source>
</evidence>
<feature type="transmembrane region" description="Helical" evidence="15">
    <location>
        <begin position="418"/>
        <end position="437"/>
    </location>
</feature>
<keyword evidence="4" id="KW-0597">Phosphoprotein</keyword>
<sequence>NSSFHTSSQTSNVTVFSQIRSERAQPLVEPAEVSVNDIPLFYAAKNNSAGCIKKLLGCASTNIFERGSLGETALHVAVMNDNLDAAVALMDGAPDLINEPMTSELFQGITPLHIAVVNQNIDLVRHLISRGGDVSTPRVTGLYFRKRIGGLMYCGEHILSFAACAGNMDIISMVIDAGASTRIQDYKGNTVLHILVLQPNKNIACQVIDLIMARDAELDQQVPLDMVPNSRGLTPFKLAAKEGNIVIFQHLVNKRRVVQWSLGPLTSHLYDLSEIDSWADSMSVLEVIVASQQKEARKILEVTPVRQLCLTHRVSSSLFVVRFLLFLYLLYIGTFTLCCMFRPLKKAPENYTTSDADKTVWVQKTLKESYTTHGDNVRLAGEIISVIGAFVILVLEIPDILRVGAKRYFGQTALGGPFHVILISYACLVVLLLVFRVCEVQREAEVMAVCLVLGWCNVMFFARGFEMLGPYVITIQKVRMFYMTQEVDSLPAYHSYPISLFSQFELSVGLIDLPVDHTIPIPAIVYVLHCTSSLVSHILLLNLCNVVIQVVATTLMLERRLPRCLWPRLGVCGLNYGLKECWYLRVEERNDSMLQKMRRYINVFSKEDEKETEAEENSDFKGTLKLRLKNKGGWWELVRHSALGLEMEQDEAEEEQDIKYV</sequence>
<dbReference type="PRINTS" id="PR01765">
    <property type="entry name" value="ECACCHANNEL"/>
</dbReference>
<organism evidence="16 17">
    <name type="scientific">Oreochromis niloticus</name>
    <name type="common">Nile tilapia</name>
    <name type="synonym">Tilapia nilotica</name>
    <dbReference type="NCBI Taxonomy" id="8128"/>
    <lineage>
        <taxon>Eukaryota</taxon>
        <taxon>Metazoa</taxon>
        <taxon>Chordata</taxon>
        <taxon>Craniata</taxon>
        <taxon>Vertebrata</taxon>
        <taxon>Euteleostomi</taxon>
        <taxon>Actinopterygii</taxon>
        <taxon>Neopterygii</taxon>
        <taxon>Teleostei</taxon>
        <taxon>Neoteleostei</taxon>
        <taxon>Acanthomorphata</taxon>
        <taxon>Ovalentaria</taxon>
        <taxon>Cichlomorphae</taxon>
        <taxon>Cichliformes</taxon>
        <taxon>Cichlidae</taxon>
        <taxon>African cichlids</taxon>
        <taxon>Pseudocrenilabrinae</taxon>
        <taxon>Oreochromini</taxon>
        <taxon>Oreochromis</taxon>
    </lineage>
</organism>
<dbReference type="SUPFAM" id="SSF48403">
    <property type="entry name" value="Ankyrin repeat"/>
    <property type="match status" value="1"/>
</dbReference>
<keyword evidence="15" id="KW-0812">Transmembrane</keyword>
<evidence type="ECO:0000256" key="1">
    <source>
        <dbReference type="ARBA" id="ARBA00004651"/>
    </source>
</evidence>